<dbReference type="EMBL" id="CM044702">
    <property type="protein sequence ID" value="KAI5676593.1"/>
    <property type="molecule type" value="Genomic_DNA"/>
</dbReference>
<evidence type="ECO:0000313" key="1">
    <source>
        <dbReference type="EMBL" id="KAI5676593.1"/>
    </source>
</evidence>
<comment type="caution">
    <text evidence="1">The sequence shown here is derived from an EMBL/GenBank/DDBJ whole genome shotgun (WGS) entry which is preliminary data.</text>
</comment>
<protein>
    <submittedName>
        <fullName evidence="1">Uncharacterized protein</fullName>
    </submittedName>
</protein>
<sequence>MEKDGVKIKQEDYQSKLTRDMYNFHHGSGNESTLMVETTMEMETLLLKDIMELVTSILMNFKDSSKDEEGKLAYKSMKTINFFPSNSCSCFEIYLEEIKLFSLVLRENGYEFYLLNSLDPLMSSGVKFDPSCYGFGKHVEQCDYVLPILGVFLKNINGFILFNQHVIFLNKQIAFVSGKHELSIVVTTFETFLKTHSVSKFYNLHFKEVLLKDFENQMEAILELFKIMAWLFTWKNALKIKLESFEDKGHVSMLLIIRAINKDYSMEQLGCKDSRPNLFKRKADDVNRGT</sequence>
<dbReference type="Proteomes" id="UP001060085">
    <property type="component" value="Linkage Group LG02"/>
</dbReference>
<proteinExistence type="predicted"/>
<evidence type="ECO:0000313" key="2">
    <source>
        <dbReference type="Proteomes" id="UP001060085"/>
    </source>
</evidence>
<reference evidence="2" key="1">
    <citation type="journal article" date="2023" name="Nat. Plants">
        <title>Single-cell RNA sequencing provides a high-resolution roadmap for understanding the multicellular compartmentation of specialized metabolism.</title>
        <authorList>
            <person name="Sun S."/>
            <person name="Shen X."/>
            <person name="Li Y."/>
            <person name="Li Y."/>
            <person name="Wang S."/>
            <person name="Li R."/>
            <person name="Zhang H."/>
            <person name="Shen G."/>
            <person name="Guo B."/>
            <person name="Wei J."/>
            <person name="Xu J."/>
            <person name="St-Pierre B."/>
            <person name="Chen S."/>
            <person name="Sun C."/>
        </authorList>
    </citation>
    <scope>NUCLEOTIDE SEQUENCE [LARGE SCALE GENOMIC DNA]</scope>
</reference>
<gene>
    <name evidence="1" type="ORF">M9H77_07543</name>
</gene>
<keyword evidence="2" id="KW-1185">Reference proteome</keyword>
<organism evidence="1 2">
    <name type="scientific">Catharanthus roseus</name>
    <name type="common">Madagascar periwinkle</name>
    <name type="synonym">Vinca rosea</name>
    <dbReference type="NCBI Taxonomy" id="4058"/>
    <lineage>
        <taxon>Eukaryota</taxon>
        <taxon>Viridiplantae</taxon>
        <taxon>Streptophyta</taxon>
        <taxon>Embryophyta</taxon>
        <taxon>Tracheophyta</taxon>
        <taxon>Spermatophyta</taxon>
        <taxon>Magnoliopsida</taxon>
        <taxon>eudicotyledons</taxon>
        <taxon>Gunneridae</taxon>
        <taxon>Pentapetalae</taxon>
        <taxon>asterids</taxon>
        <taxon>lamiids</taxon>
        <taxon>Gentianales</taxon>
        <taxon>Apocynaceae</taxon>
        <taxon>Rauvolfioideae</taxon>
        <taxon>Vinceae</taxon>
        <taxon>Catharanthinae</taxon>
        <taxon>Catharanthus</taxon>
    </lineage>
</organism>
<name>A0ACC0BVI0_CATRO</name>
<accession>A0ACC0BVI0</accession>